<feature type="signal peptide" evidence="2">
    <location>
        <begin position="1"/>
        <end position="19"/>
    </location>
</feature>
<keyword evidence="4" id="KW-1185">Reference proteome</keyword>
<protein>
    <submittedName>
        <fullName evidence="3">Uncharacterized protein</fullName>
    </submittedName>
</protein>
<feature type="chain" id="PRO_5024302059" evidence="2">
    <location>
        <begin position="20"/>
        <end position="285"/>
    </location>
</feature>
<organism evidence="3 4">
    <name type="scientific">Pseudoprevotella muciniphila</name>
    <dbReference type="NCBI Taxonomy" id="2133944"/>
    <lineage>
        <taxon>Bacteria</taxon>
        <taxon>Pseudomonadati</taxon>
        <taxon>Bacteroidota</taxon>
        <taxon>Bacteroidia</taxon>
        <taxon>Bacteroidales</taxon>
        <taxon>Prevotellaceae</taxon>
        <taxon>Pseudoprevotella</taxon>
    </lineage>
</organism>
<dbReference type="EMBL" id="CP033459">
    <property type="protein sequence ID" value="QFQ12842.1"/>
    <property type="molecule type" value="Genomic_DNA"/>
</dbReference>
<accession>A0A5P8E7C6</accession>
<dbReference type="Proteomes" id="UP000249375">
    <property type="component" value="Chromosome"/>
</dbReference>
<keyword evidence="2" id="KW-0732">Signal</keyword>
<evidence type="ECO:0000256" key="1">
    <source>
        <dbReference type="SAM" id="MobiDB-lite"/>
    </source>
</evidence>
<feature type="region of interest" description="Disordered" evidence="1">
    <location>
        <begin position="136"/>
        <end position="160"/>
    </location>
</feature>
<sequence>MKKLLLMMVVLVVSMTVAAQTYNNPRQGQASKNLKVIKVERTSNSTVVYLKYTPENANTNSWINATPILTDEATGKVYTATAALNFKWGTKYVGTATYKIEFPPLPRNTSVVTFKASPKAQNGWVVRNIALPIQNNTSTTNKSATSTKPAASNNPPANKPKVYDKNALLTNGYNISFENPSQTANNRLYKVTKVIRSNKSTIVHLRYTGQGSTGNVVIGSLVDYDTEKSWSVNRGLNFSSLGSSYDGPYTFKIEYPAIPLSVSTLSIRVNTKTVVENIKVPIRTR</sequence>
<dbReference type="KEGG" id="alq:C7Y71_007310"/>
<evidence type="ECO:0000256" key="2">
    <source>
        <dbReference type="SAM" id="SignalP"/>
    </source>
</evidence>
<evidence type="ECO:0000313" key="3">
    <source>
        <dbReference type="EMBL" id="QFQ12842.1"/>
    </source>
</evidence>
<dbReference type="AlphaFoldDB" id="A0A5P8E7C6"/>
<reference evidence="3 4" key="1">
    <citation type="submission" date="2018-11" db="EMBL/GenBank/DDBJ databases">
        <authorList>
            <person name="Na S.W."/>
            <person name="Baik M."/>
        </authorList>
    </citation>
    <scope>NUCLEOTIDE SEQUENCE [LARGE SCALE GENOMIC DNA]</scope>
    <source>
        <strain evidence="3 4">E39</strain>
    </source>
</reference>
<evidence type="ECO:0000313" key="4">
    <source>
        <dbReference type="Proteomes" id="UP000249375"/>
    </source>
</evidence>
<gene>
    <name evidence="3" type="ORF">C7Y71_007310</name>
</gene>
<name>A0A5P8E7C6_9BACT</name>
<proteinExistence type="predicted"/>
<dbReference type="RefSeq" id="WP_146739400.1">
    <property type="nucleotide sequence ID" value="NZ_CP033459.1"/>
</dbReference>